<name>A0A5A7Q9E0_STRAF</name>
<organism evidence="1 2">
    <name type="scientific">Striga asiatica</name>
    <name type="common">Asiatic witchweed</name>
    <name type="synonym">Buchnera asiatica</name>
    <dbReference type="NCBI Taxonomy" id="4170"/>
    <lineage>
        <taxon>Eukaryota</taxon>
        <taxon>Viridiplantae</taxon>
        <taxon>Streptophyta</taxon>
        <taxon>Embryophyta</taxon>
        <taxon>Tracheophyta</taxon>
        <taxon>Spermatophyta</taxon>
        <taxon>Magnoliopsida</taxon>
        <taxon>eudicotyledons</taxon>
        <taxon>Gunneridae</taxon>
        <taxon>Pentapetalae</taxon>
        <taxon>asterids</taxon>
        <taxon>lamiids</taxon>
        <taxon>Lamiales</taxon>
        <taxon>Orobanchaceae</taxon>
        <taxon>Buchnereae</taxon>
        <taxon>Striga</taxon>
    </lineage>
</organism>
<dbReference type="EMBL" id="BKCP01006139">
    <property type="protein sequence ID" value="GER41536.1"/>
    <property type="molecule type" value="Genomic_DNA"/>
</dbReference>
<protein>
    <submittedName>
        <fullName evidence="1">Bifunctional protein FolD</fullName>
    </submittedName>
</protein>
<keyword evidence="2" id="KW-1185">Reference proteome</keyword>
<proteinExistence type="predicted"/>
<gene>
    <name evidence="1" type="ORF">STAS_18256</name>
</gene>
<evidence type="ECO:0000313" key="1">
    <source>
        <dbReference type="EMBL" id="GER41536.1"/>
    </source>
</evidence>
<reference evidence="2" key="1">
    <citation type="journal article" date="2019" name="Curr. Biol.">
        <title>Genome Sequence of Striga asiatica Provides Insight into the Evolution of Plant Parasitism.</title>
        <authorList>
            <person name="Yoshida S."/>
            <person name="Kim S."/>
            <person name="Wafula E.K."/>
            <person name="Tanskanen J."/>
            <person name="Kim Y.M."/>
            <person name="Honaas L."/>
            <person name="Yang Z."/>
            <person name="Spallek T."/>
            <person name="Conn C.E."/>
            <person name="Ichihashi Y."/>
            <person name="Cheong K."/>
            <person name="Cui S."/>
            <person name="Der J.P."/>
            <person name="Gundlach H."/>
            <person name="Jiao Y."/>
            <person name="Hori C."/>
            <person name="Ishida J.K."/>
            <person name="Kasahara H."/>
            <person name="Kiba T."/>
            <person name="Kim M.S."/>
            <person name="Koo N."/>
            <person name="Laohavisit A."/>
            <person name="Lee Y.H."/>
            <person name="Lumba S."/>
            <person name="McCourt P."/>
            <person name="Mortimer J.C."/>
            <person name="Mutuku J.M."/>
            <person name="Nomura T."/>
            <person name="Sasaki-Sekimoto Y."/>
            <person name="Seto Y."/>
            <person name="Wang Y."/>
            <person name="Wakatake T."/>
            <person name="Sakakibara H."/>
            <person name="Demura T."/>
            <person name="Yamaguchi S."/>
            <person name="Yoneyama K."/>
            <person name="Manabe R.I."/>
            <person name="Nelson D.C."/>
            <person name="Schulman A.H."/>
            <person name="Timko M.P."/>
            <person name="dePamphilis C.W."/>
            <person name="Choi D."/>
            <person name="Shirasu K."/>
        </authorList>
    </citation>
    <scope>NUCLEOTIDE SEQUENCE [LARGE SCALE GENOMIC DNA]</scope>
    <source>
        <strain evidence="2">cv. UVA1</strain>
    </source>
</reference>
<comment type="caution">
    <text evidence="1">The sequence shown here is derived from an EMBL/GenBank/DDBJ whole genome shotgun (WGS) entry which is preliminary data.</text>
</comment>
<dbReference type="Proteomes" id="UP000325081">
    <property type="component" value="Unassembled WGS sequence"/>
</dbReference>
<accession>A0A5A7Q9E0</accession>
<feature type="non-terminal residue" evidence="1">
    <location>
        <position position="290"/>
    </location>
</feature>
<evidence type="ECO:0000313" key="2">
    <source>
        <dbReference type="Proteomes" id="UP000325081"/>
    </source>
</evidence>
<feature type="non-terminal residue" evidence="1">
    <location>
        <position position="1"/>
    </location>
</feature>
<dbReference type="AlphaFoldDB" id="A0A5A7Q9E0"/>
<sequence length="290" mass="31837">IVSRCKIAVHTERIVVAWPTLLLQYPSGLLKQPGRFIYSEELHTGQPHLVQNHPKESRTPLPITPQLLNRTRERSPRLLIPSHHIKHHPQTGLYSGNRGQLPWLILQKLHSFVQQLQGLLRLVEHLVDGRDLGEAGGDVLRQSPRDRLGIYPEGVLAFARLVVELGQPGKNRSNRGVVVTSGGLEDGKSLLIGEDGLVEACEGRVDVADAHVDGSDLGLVAVSNHGHAGEDEVLEGRLVIGFGLADEGHQTAVRGLLKGSRRAVHTMDLKGLFAQPLRLLELHCLDMGLR</sequence>